<feature type="domain" description="NB-ARC" evidence="4">
    <location>
        <begin position="189"/>
        <end position="345"/>
    </location>
</feature>
<dbReference type="Gene3D" id="1.10.10.10">
    <property type="entry name" value="Winged helix-like DNA-binding domain superfamily/Winged helix DNA-binding domain"/>
    <property type="match status" value="1"/>
</dbReference>
<dbReference type="Pfam" id="PF14303">
    <property type="entry name" value="NAM-associated"/>
    <property type="match status" value="1"/>
</dbReference>
<keyword evidence="2" id="KW-0611">Plant defense</keyword>
<dbReference type="PANTHER" id="PTHR23155:SF1058">
    <property type="entry name" value="OS11G0668100 PROTEIN"/>
    <property type="match status" value="1"/>
</dbReference>
<dbReference type="Pfam" id="PF23559">
    <property type="entry name" value="WHD_DRP"/>
    <property type="match status" value="1"/>
</dbReference>
<dbReference type="Pfam" id="PF00931">
    <property type="entry name" value="NB-ARC"/>
    <property type="match status" value="1"/>
</dbReference>
<dbReference type="InterPro" id="IPR002182">
    <property type="entry name" value="NB-ARC"/>
</dbReference>
<feature type="region of interest" description="Disordered" evidence="3">
    <location>
        <begin position="747"/>
        <end position="767"/>
    </location>
</feature>
<evidence type="ECO:0000259" key="4">
    <source>
        <dbReference type="Pfam" id="PF00931"/>
    </source>
</evidence>
<dbReference type="PANTHER" id="PTHR23155">
    <property type="entry name" value="DISEASE RESISTANCE PROTEIN RP"/>
    <property type="match status" value="1"/>
</dbReference>
<dbReference type="InterPro" id="IPR036388">
    <property type="entry name" value="WH-like_DNA-bd_sf"/>
</dbReference>
<dbReference type="PRINTS" id="PR00364">
    <property type="entry name" value="DISEASERSIST"/>
</dbReference>
<dbReference type="SUPFAM" id="SSF52540">
    <property type="entry name" value="P-loop containing nucleoside triphosphate hydrolases"/>
    <property type="match status" value="1"/>
</dbReference>
<evidence type="ECO:0000259" key="7">
    <source>
        <dbReference type="Pfam" id="PF25019"/>
    </source>
</evidence>
<evidence type="ECO:0000256" key="3">
    <source>
        <dbReference type="SAM" id="MobiDB-lite"/>
    </source>
</evidence>
<dbReference type="GO" id="GO:0042742">
    <property type="term" value="P:defense response to bacterium"/>
    <property type="evidence" value="ECO:0007669"/>
    <property type="project" value="UniProtKB-ARBA"/>
</dbReference>
<dbReference type="GO" id="GO:0002758">
    <property type="term" value="P:innate immune response-activating signaling pathway"/>
    <property type="evidence" value="ECO:0007669"/>
    <property type="project" value="UniProtKB-ARBA"/>
</dbReference>
<sequence>MAEVAWIMPVLGWMISPIATRLITDGFTLLGFDEYEKMRDLEARLLPQLAIMLELPEMIPAGQRGHVELWAKMLRAAFYDAEDILDIADYHRLQKQEKLFKLKKALKKLEKVIEQGYKFTAPLASTISSGRNNGNGTTSCGRDEYEIATISSPPHTVFGREKDRDKITEILRKGSSDSEPSSSNNQEKCYTVIGIYGIVGSGKTTLAQYVCTYERNDNYFSPIMWIHVSQSFSVSRIYQQMLEAAMASSGSTSHEWCNLDNLHTKLEEQLRCKRFFLVLDNMRAGIDVHVLDQLFSPLKVGRKGSMVLITTRFKEIATSLACLPMKIPDLSENDFFNLFMHYALDGADFDPKDLETFIMIGKQIVAKRKASPLAARIVGARLRKQLKPASWRRIGDQDMLHDTMGALWWSYRQFDDQVRRCFAYFSMFPQGYRFTCEELIDLWIAEGFIKSEQIDNVGHNCFDELVSCSFLSTEKYVYGSKDEWFTLHDLIHELAARVAGSDCFRIEGVLEFANVKNMSHLISLRSIRYHGFSFINSDVSGFPGIGKLKSLRELSDFRVRKETGYELQQLKDINHLSGSLRISGLECVENKETALEAKLIDKERLRVLSLEWSRPSPGQHSLYLNQHVDILEGLCPPSQLKELKICCYGGHKFPSWLTQIQDGLIGNLQCLELFCCYNLEALPEMGNLFIHLRRLKIASLPKLQKLPTLPNSLKSLDIQQCDALVITCREDVDMVLKDKLKWMERRKHSSSSNCGGKKQKTTADASPSTAALVYVAGNVGGGQPSGTAQERPPGKKKEKQMLRQYASMETMEYFVAKKKEADTKKDLKKEERCKKAFALQEERIMIERERVEIKRQLEEERIMNIDMSTLNYKQQQYYESRQEEILSKHLNN</sequence>
<evidence type="ECO:0000259" key="6">
    <source>
        <dbReference type="Pfam" id="PF23559"/>
    </source>
</evidence>
<dbReference type="InterPro" id="IPR032675">
    <property type="entry name" value="LRR_dom_sf"/>
</dbReference>
<evidence type="ECO:0000259" key="5">
    <source>
        <dbReference type="Pfam" id="PF14303"/>
    </source>
</evidence>
<dbReference type="InterPro" id="IPR029466">
    <property type="entry name" value="NAM-associated_C"/>
</dbReference>
<feature type="domain" description="R13L1/DRL21-like LRR repeat region" evidence="7">
    <location>
        <begin position="567"/>
        <end position="699"/>
    </location>
</feature>
<evidence type="ECO:0000313" key="8">
    <source>
        <dbReference type="EMBL" id="GJN27265.1"/>
    </source>
</evidence>
<reference evidence="8" key="2">
    <citation type="submission" date="2021-12" db="EMBL/GenBank/DDBJ databases">
        <title>Resequencing data analysis of finger millet.</title>
        <authorList>
            <person name="Hatakeyama M."/>
            <person name="Aluri S."/>
            <person name="Balachadran M.T."/>
            <person name="Sivarajan S.R."/>
            <person name="Poveda L."/>
            <person name="Shimizu-Inatsugi R."/>
            <person name="Schlapbach R."/>
            <person name="Sreeman S.M."/>
            <person name="Shimizu K.K."/>
        </authorList>
    </citation>
    <scope>NUCLEOTIDE SEQUENCE</scope>
</reference>
<dbReference type="Pfam" id="PF25019">
    <property type="entry name" value="LRR_R13L1-DRL21"/>
    <property type="match status" value="1"/>
</dbReference>
<accession>A0AAV5EYG8</accession>
<evidence type="ECO:0000256" key="1">
    <source>
        <dbReference type="ARBA" id="ARBA00022737"/>
    </source>
</evidence>
<dbReference type="AlphaFoldDB" id="A0AAV5EYG8"/>
<gene>
    <name evidence="8" type="primary">gb15271</name>
    <name evidence="8" type="ORF">PR202_gb15271</name>
</gene>
<name>A0AAV5EYG8_ELECO</name>
<comment type="caution">
    <text evidence="8">The sequence shown here is derived from an EMBL/GenBank/DDBJ whole genome shotgun (WGS) entry which is preliminary data.</text>
</comment>
<dbReference type="InterPro" id="IPR027417">
    <property type="entry name" value="P-loop_NTPase"/>
</dbReference>
<protein>
    <submittedName>
        <fullName evidence="8">Uncharacterized protein</fullName>
    </submittedName>
</protein>
<feature type="domain" description="Disease resistance protein winged helix" evidence="6">
    <location>
        <begin position="427"/>
        <end position="495"/>
    </location>
</feature>
<dbReference type="InterPro" id="IPR044974">
    <property type="entry name" value="Disease_R_plants"/>
</dbReference>
<dbReference type="GO" id="GO:0009626">
    <property type="term" value="P:plant-type hypersensitive response"/>
    <property type="evidence" value="ECO:0007669"/>
    <property type="project" value="UniProtKB-ARBA"/>
</dbReference>
<feature type="domain" description="No apical meristem-associated C-terminal" evidence="5">
    <location>
        <begin position="734"/>
        <end position="885"/>
    </location>
</feature>
<reference evidence="8" key="1">
    <citation type="journal article" date="2018" name="DNA Res.">
        <title>Multiple hybrid de novo genome assembly of finger millet, an orphan allotetraploid crop.</title>
        <authorList>
            <person name="Hatakeyama M."/>
            <person name="Aluri S."/>
            <person name="Balachadran M.T."/>
            <person name="Sivarajan S.R."/>
            <person name="Patrignani A."/>
            <person name="Gruter S."/>
            <person name="Poveda L."/>
            <person name="Shimizu-Inatsugi R."/>
            <person name="Baeten J."/>
            <person name="Francoijs K.J."/>
            <person name="Nataraja K.N."/>
            <person name="Reddy Y.A.N."/>
            <person name="Phadnis S."/>
            <person name="Ravikumar R.L."/>
            <person name="Schlapbach R."/>
            <person name="Sreeman S.M."/>
            <person name="Shimizu K.K."/>
        </authorList>
    </citation>
    <scope>NUCLEOTIDE SEQUENCE</scope>
</reference>
<evidence type="ECO:0000256" key="2">
    <source>
        <dbReference type="ARBA" id="ARBA00022821"/>
    </source>
</evidence>
<dbReference type="Gene3D" id="3.80.10.10">
    <property type="entry name" value="Ribonuclease Inhibitor"/>
    <property type="match status" value="1"/>
</dbReference>
<dbReference type="Proteomes" id="UP001054889">
    <property type="component" value="Unassembled WGS sequence"/>
</dbReference>
<dbReference type="SUPFAM" id="SSF52058">
    <property type="entry name" value="L domain-like"/>
    <property type="match status" value="1"/>
</dbReference>
<dbReference type="InterPro" id="IPR056789">
    <property type="entry name" value="LRR_R13L1-DRL21"/>
</dbReference>
<evidence type="ECO:0000313" key="9">
    <source>
        <dbReference type="Proteomes" id="UP001054889"/>
    </source>
</evidence>
<dbReference type="FunFam" id="1.10.10.10:FF:000322">
    <property type="entry name" value="Probable disease resistance protein At1g63360"/>
    <property type="match status" value="1"/>
</dbReference>
<dbReference type="EMBL" id="BQKI01000079">
    <property type="protein sequence ID" value="GJN27265.1"/>
    <property type="molecule type" value="Genomic_DNA"/>
</dbReference>
<proteinExistence type="predicted"/>
<dbReference type="Gene3D" id="3.40.50.300">
    <property type="entry name" value="P-loop containing nucleotide triphosphate hydrolases"/>
    <property type="match status" value="1"/>
</dbReference>
<organism evidence="8 9">
    <name type="scientific">Eleusine coracana subsp. coracana</name>
    <dbReference type="NCBI Taxonomy" id="191504"/>
    <lineage>
        <taxon>Eukaryota</taxon>
        <taxon>Viridiplantae</taxon>
        <taxon>Streptophyta</taxon>
        <taxon>Embryophyta</taxon>
        <taxon>Tracheophyta</taxon>
        <taxon>Spermatophyta</taxon>
        <taxon>Magnoliopsida</taxon>
        <taxon>Liliopsida</taxon>
        <taxon>Poales</taxon>
        <taxon>Poaceae</taxon>
        <taxon>PACMAD clade</taxon>
        <taxon>Chloridoideae</taxon>
        <taxon>Cynodonteae</taxon>
        <taxon>Eleusininae</taxon>
        <taxon>Eleusine</taxon>
    </lineage>
</organism>
<keyword evidence="1" id="KW-0677">Repeat</keyword>
<keyword evidence="9" id="KW-1185">Reference proteome</keyword>
<dbReference type="InterPro" id="IPR058922">
    <property type="entry name" value="WHD_DRP"/>
</dbReference>
<dbReference type="GO" id="GO:0043531">
    <property type="term" value="F:ADP binding"/>
    <property type="evidence" value="ECO:0007669"/>
    <property type="project" value="InterPro"/>
</dbReference>